<dbReference type="SUPFAM" id="SSF82771">
    <property type="entry name" value="GIY-YIG endonuclease"/>
    <property type="match status" value="1"/>
</dbReference>
<gene>
    <name evidence="3" type="ORF">CZ674_13385</name>
</gene>
<dbReference type="PANTHER" id="PTHR34477:SF1">
    <property type="entry name" value="UPF0213 PROTEIN YHBQ"/>
    <property type="match status" value="1"/>
</dbReference>
<keyword evidence="3" id="KW-0540">Nuclease</keyword>
<evidence type="ECO:0000259" key="2">
    <source>
        <dbReference type="PROSITE" id="PS50164"/>
    </source>
</evidence>
<evidence type="ECO:0000256" key="1">
    <source>
        <dbReference type="ARBA" id="ARBA00007435"/>
    </source>
</evidence>
<dbReference type="EMBL" id="FUHU01000047">
    <property type="protein sequence ID" value="SJM69676.1"/>
    <property type="molecule type" value="Genomic_DNA"/>
</dbReference>
<proteinExistence type="inferred from homology"/>
<name>A0A1R4GNC1_9MICO</name>
<dbReference type="CDD" id="cd10456">
    <property type="entry name" value="GIY-YIG_UPF0213"/>
    <property type="match status" value="1"/>
</dbReference>
<reference evidence="3 4" key="1">
    <citation type="submission" date="2017-02" db="EMBL/GenBank/DDBJ databases">
        <authorList>
            <person name="Peterson S.W."/>
        </authorList>
    </citation>
    <scope>NUCLEOTIDE SEQUENCE [LARGE SCALE GENOMIC DNA]</scope>
    <source>
        <strain evidence="3 4">LMG 22410</strain>
    </source>
</reference>
<dbReference type="AlphaFoldDB" id="A0A1R4GNC1"/>
<comment type="similarity">
    <text evidence="1">Belongs to the UPF0213 family.</text>
</comment>
<dbReference type="InterPro" id="IPR050190">
    <property type="entry name" value="UPF0213_domain"/>
</dbReference>
<keyword evidence="4" id="KW-1185">Reference proteome</keyword>
<dbReference type="InterPro" id="IPR000305">
    <property type="entry name" value="GIY-YIG_endonuc"/>
</dbReference>
<dbReference type="Gene3D" id="3.40.1440.10">
    <property type="entry name" value="GIY-YIG endonuclease"/>
    <property type="match status" value="1"/>
</dbReference>
<keyword evidence="3" id="KW-0255">Endonuclease</keyword>
<dbReference type="Proteomes" id="UP000195787">
    <property type="component" value="Unassembled WGS sequence"/>
</dbReference>
<protein>
    <submittedName>
        <fullName evidence="3">COG2827: putative endonuclease containing a URI domain</fullName>
    </submittedName>
</protein>
<sequence>MYILRCADDSYYVGSTWDLDGRLQQHQRGQGAKYTKTRLPVELAYYAEFESVSDAFAFEKRVQGWSRRKREMLIRNDLAALPGSGSRAKSRRPDA</sequence>
<organism evidence="3 4">
    <name type="scientific">Agrococcus casei LMG 22410</name>
    <dbReference type="NCBI Taxonomy" id="1255656"/>
    <lineage>
        <taxon>Bacteria</taxon>
        <taxon>Bacillati</taxon>
        <taxon>Actinomycetota</taxon>
        <taxon>Actinomycetes</taxon>
        <taxon>Micrococcales</taxon>
        <taxon>Microbacteriaceae</taxon>
        <taxon>Agrococcus</taxon>
    </lineage>
</organism>
<evidence type="ECO:0000313" key="3">
    <source>
        <dbReference type="EMBL" id="SJM69676.1"/>
    </source>
</evidence>
<dbReference type="GO" id="GO:0004519">
    <property type="term" value="F:endonuclease activity"/>
    <property type="evidence" value="ECO:0007669"/>
    <property type="project" value="UniProtKB-KW"/>
</dbReference>
<accession>A0A1R4GNC1</accession>
<keyword evidence="3" id="KW-0378">Hydrolase</keyword>
<dbReference type="InterPro" id="IPR035901">
    <property type="entry name" value="GIY-YIG_endonuc_sf"/>
</dbReference>
<feature type="domain" description="GIY-YIG" evidence="2">
    <location>
        <begin position="1"/>
        <end position="72"/>
    </location>
</feature>
<dbReference type="PROSITE" id="PS50164">
    <property type="entry name" value="GIY_YIG"/>
    <property type="match status" value="1"/>
</dbReference>
<dbReference type="Pfam" id="PF01541">
    <property type="entry name" value="GIY-YIG"/>
    <property type="match status" value="1"/>
</dbReference>
<evidence type="ECO:0000313" key="4">
    <source>
        <dbReference type="Proteomes" id="UP000195787"/>
    </source>
</evidence>
<dbReference type="PANTHER" id="PTHR34477">
    <property type="entry name" value="UPF0213 PROTEIN YHBQ"/>
    <property type="match status" value="1"/>
</dbReference>